<evidence type="ECO:0000256" key="1">
    <source>
        <dbReference type="SAM" id="MobiDB-lite"/>
    </source>
</evidence>
<dbReference type="PANTHER" id="PTHR34141">
    <property type="match status" value="1"/>
</dbReference>
<organism evidence="2 3">
    <name type="scientific">Oreochromis aureus</name>
    <name type="common">Israeli tilapia</name>
    <name type="synonym">Chromis aureus</name>
    <dbReference type="NCBI Taxonomy" id="47969"/>
    <lineage>
        <taxon>Eukaryota</taxon>
        <taxon>Metazoa</taxon>
        <taxon>Chordata</taxon>
        <taxon>Craniata</taxon>
        <taxon>Vertebrata</taxon>
        <taxon>Euteleostomi</taxon>
        <taxon>Actinopterygii</taxon>
        <taxon>Neopterygii</taxon>
        <taxon>Teleostei</taxon>
        <taxon>Neoteleostei</taxon>
        <taxon>Acanthomorphata</taxon>
        <taxon>Ovalentaria</taxon>
        <taxon>Cichlomorphae</taxon>
        <taxon>Cichliformes</taxon>
        <taxon>Cichlidae</taxon>
        <taxon>African cichlids</taxon>
        <taxon>Pseudocrenilabrinae</taxon>
        <taxon>Oreochromini</taxon>
        <taxon>Oreochromis</taxon>
    </lineage>
</organism>
<reference evidence="2" key="3">
    <citation type="submission" date="2025-09" db="UniProtKB">
        <authorList>
            <consortium name="Ensembl"/>
        </authorList>
    </citation>
    <scope>IDENTIFICATION</scope>
</reference>
<dbReference type="Proteomes" id="UP000472276">
    <property type="component" value="Unassembled WGS sequence"/>
</dbReference>
<protein>
    <submittedName>
        <fullName evidence="2">Uncharacterized protein</fullName>
    </submittedName>
</protein>
<reference evidence="3" key="1">
    <citation type="submission" date="2020-03" db="EMBL/GenBank/DDBJ databases">
        <title>Evolution of repeat sequences and sex chromosomes of tilapia species revealed by chromosome-level genomes.</title>
        <authorList>
            <person name="Xu L."/>
            <person name="Tao W."/>
            <person name="Wang D."/>
            <person name="Zhou Q."/>
        </authorList>
    </citation>
    <scope>NUCLEOTIDE SEQUENCE [LARGE SCALE GENOMIC DNA]</scope>
    <source>
        <strain evidence="3">Israel</strain>
    </source>
</reference>
<evidence type="ECO:0000313" key="3">
    <source>
        <dbReference type="Proteomes" id="UP000472276"/>
    </source>
</evidence>
<keyword evidence="3" id="KW-1185">Reference proteome</keyword>
<feature type="region of interest" description="Disordered" evidence="1">
    <location>
        <begin position="81"/>
        <end position="108"/>
    </location>
</feature>
<dbReference type="PANTHER" id="PTHR34141:SF1">
    <property type="match status" value="1"/>
</dbReference>
<proteinExistence type="predicted"/>
<feature type="region of interest" description="Disordered" evidence="1">
    <location>
        <begin position="30"/>
        <end position="58"/>
    </location>
</feature>
<dbReference type="Ensembl" id="ENSOABT00000067195.1">
    <property type="protein sequence ID" value="ENSOABP00000062283.1"/>
    <property type="gene ID" value="ENSOABG00000029200.1"/>
</dbReference>
<sequence>GPVPWKASRFRRRPVSSRWPLKIRGRRCKSHARPYPYPQQVSKKRELSPGPPPASPGWFALPHWAPRGAYLHTSRFGDVNPTPFRSAGGDVGHRPALPNGVRPSLRTD</sequence>
<evidence type="ECO:0000313" key="2">
    <source>
        <dbReference type="Ensembl" id="ENSOABP00000062283.1"/>
    </source>
</evidence>
<reference evidence="2" key="2">
    <citation type="submission" date="2025-08" db="UniProtKB">
        <authorList>
            <consortium name="Ensembl"/>
        </authorList>
    </citation>
    <scope>IDENTIFICATION</scope>
</reference>
<name>A0AAZ1X3L7_OREAU</name>
<accession>A0AAZ1X3L7</accession>
<dbReference type="AlphaFoldDB" id="A0AAZ1X3L7"/>